<evidence type="ECO:0000256" key="2">
    <source>
        <dbReference type="ARBA" id="ARBA00004496"/>
    </source>
</evidence>
<organism evidence="5 6">
    <name type="scientific">Actinidia rufa</name>
    <dbReference type="NCBI Taxonomy" id="165716"/>
    <lineage>
        <taxon>Eukaryota</taxon>
        <taxon>Viridiplantae</taxon>
        <taxon>Streptophyta</taxon>
        <taxon>Embryophyta</taxon>
        <taxon>Tracheophyta</taxon>
        <taxon>Spermatophyta</taxon>
        <taxon>Magnoliopsida</taxon>
        <taxon>eudicotyledons</taxon>
        <taxon>Gunneridae</taxon>
        <taxon>Pentapetalae</taxon>
        <taxon>asterids</taxon>
        <taxon>Ericales</taxon>
        <taxon>Actinidiaceae</taxon>
        <taxon>Actinidia</taxon>
    </lineage>
</organism>
<accession>A0A7J0FZW0</accession>
<evidence type="ECO:0000256" key="1">
    <source>
        <dbReference type="ARBA" id="ARBA00004123"/>
    </source>
</evidence>
<dbReference type="PANTHER" id="PTHR31250:SF38">
    <property type="entry name" value="IQ DOMAIN-CONTAINING PROTEIN IQM6"/>
    <property type="match status" value="1"/>
</dbReference>
<keyword evidence="6" id="KW-1185">Reference proteome</keyword>
<sequence length="403" mass="46531">MQSPGIERDTSECLARVPDVHPKRLRLMPWGGSENRTQDLSLDFAELKRNSISFFDIEKPETVVLRWSRARTRAAKVGKGYRRIQGLENLLYSIGSGQQIDPRYRYGHNLQFYYVTWLYCKNKQPFFYWKFFYKQTGKLFDTGEGLKMLSGFLSSAPPRLCMLGKSTKAHFNNEVSWPEKSPTDDEEDLRGKIRSESSLQNYFTALEFAEATEEANARPPHLPSLRFSRRLLSKITTLEIPGKDNVFEMFKKNEHHTMESPRDGYEIAEEVLSDDDDFTVSKRNLFDEDEETYYDEHIPAKKVIERINSHKARQSYQLAQRLSCKWSTGAGARIGCVRDYPSELQNRTLEEGNLSPISSFSSPRRSFRPSPRVWTPTNLCRETNAGKSPLAVKNVMLHQIATP</sequence>
<protein>
    <submittedName>
        <fullName evidence="5">Calmodulin-binding family protein</fullName>
    </submittedName>
</protein>
<evidence type="ECO:0000256" key="3">
    <source>
        <dbReference type="ARBA" id="ARBA00022490"/>
    </source>
</evidence>
<dbReference type="AlphaFoldDB" id="A0A7J0FZW0"/>
<comment type="caution">
    <text evidence="5">The sequence shown here is derived from an EMBL/GenBank/DDBJ whole genome shotgun (WGS) entry which is preliminary data.</text>
</comment>
<evidence type="ECO:0000313" key="5">
    <source>
        <dbReference type="EMBL" id="GFZ03700.1"/>
    </source>
</evidence>
<keyword evidence="4" id="KW-0539">Nucleus</keyword>
<dbReference type="GO" id="GO:0005737">
    <property type="term" value="C:cytoplasm"/>
    <property type="evidence" value="ECO:0007669"/>
    <property type="project" value="UniProtKB-SubCell"/>
</dbReference>
<dbReference type="Proteomes" id="UP000585474">
    <property type="component" value="Unassembled WGS sequence"/>
</dbReference>
<gene>
    <name evidence="5" type="ORF">Acr_16g0003240</name>
</gene>
<dbReference type="OrthoDB" id="7344096at2759"/>
<proteinExistence type="predicted"/>
<comment type="subcellular location">
    <subcellularLocation>
        <location evidence="2">Cytoplasm</location>
    </subcellularLocation>
    <subcellularLocation>
        <location evidence="1">Nucleus</location>
    </subcellularLocation>
</comment>
<dbReference type="EMBL" id="BJWL01000016">
    <property type="protein sequence ID" value="GFZ03700.1"/>
    <property type="molecule type" value="Genomic_DNA"/>
</dbReference>
<dbReference type="PANTHER" id="PTHR31250">
    <property type="entry name" value="IQ DOMAIN-CONTAINING PROTEIN IQM3"/>
    <property type="match status" value="1"/>
</dbReference>
<name>A0A7J0FZW0_9ERIC</name>
<dbReference type="InterPro" id="IPR044159">
    <property type="entry name" value="IQM"/>
</dbReference>
<keyword evidence="3" id="KW-0963">Cytoplasm</keyword>
<evidence type="ECO:0000313" key="6">
    <source>
        <dbReference type="Proteomes" id="UP000585474"/>
    </source>
</evidence>
<dbReference type="GO" id="GO:0005634">
    <property type="term" value="C:nucleus"/>
    <property type="evidence" value="ECO:0007669"/>
    <property type="project" value="UniProtKB-SubCell"/>
</dbReference>
<reference evidence="5 6" key="1">
    <citation type="submission" date="2019-07" db="EMBL/GenBank/DDBJ databases">
        <title>De Novo Assembly of kiwifruit Actinidia rufa.</title>
        <authorList>
            <person name="Sugita-Konishi S."/>
            <person name="Sato K."/>
            <person name="Mori E."/>
            <person name="Abe Y."/>
            <person name="Kisaki G."/>
            <person name="Hamano K."/>
            <person name="Suezawa K."/>
            <person name="Otani M."/>
            <person name="Fukuda T."/>
            <person name="Manabe T."/>
            <person name="Gomi K."/>
            <person name="Tabuchi M."/>
            <person name="Akimitsu K."/>
            <person name="Kataoka I."/>
        </authorList>
    </citation>
    <scope>NUCLEOTIDE SEQUENCE [LARGE SCALE GENOMIC DNA]</scope>
    <source>
        <strain evidence="6">cv. Fuchu</strain>
    </source>
</reference>
<evidence type="ECO:0000256" key="4">
    <source>
        <dbReference type="ARBA" id="ARBA00023242"/>
    </source>
</evidence>